<dbReference type="PANTHER" id="PTHR21041:SF17">
    <property type="entry name" value="E3 UBIQUITIN-PROTEIN LIGASE DCST1"/>
    <property type="match status" value="1"/>
</dbReference>
<feature type="domain" description="Dendritic cell-specific transmembrane protein-like" evidence="6">
    <location>
        <begin position="370"/>
        <end position="558"/>
    </location>
</feature>
<comment type="subcellular location">
    <subcellularLocation>
        <location evidence="1">Membrane</location>
        <topology evidence="1">Multi-pass membrane protein</topology>
    </subcellularLocation>
</comment>
<protein>
    <submittedName>
        <fullName evidence="8">DC-STAMP domain-containing protein 1-like isoform X1</fullName>
    </submittedName>
</protein>
<evidence type="ECO:0000256" key="3">
    <source>
        <dbReference type="ARBA" id="ARBA00022989"/>
    </source>
</evidence>
<keyword evidence="4 5" id="KW-0472">Membrane</keyword>
<dbReference type="GO" id="GO:0016020">
    <property type="term" value="C:membrane"/>
    <property type="evidence" value="ECO:0007669"/>
    <property type="project" value="UniProtKB-SubCell"/>
</dbReference>
<dbReference type="Pfam" id="PF26037">
    <property type="entry name" value="zf-RING_DCST1_C"/>
    <property type="match status" value="1"/>
</dbReference>
<feature type="transmembrane region" description="Helical" evidence="5">
    <location>
        <begin position="512"/>
        <end position="530"/>
    </location>
</feature>
<feature type="domain" description="E3 ubiquitin-protein ligase DCST1-like C-terminal" evidence="7">
    <location>
        <begin position="613"/>
        <end position="660"/>
    </location>
</feature>
<feature type="transmembrane region" description="Helical" evidence="5">
    <location>
        <begin position="39"/>
        <end position="56"/>
    </location>
</feature>
<proteinExistence type="predicted"/>
<dbReference type="InterPro" id="IPR058842">
    <property type="entry name" value="DCST1_C"/>
</dbReference>
<evidence type="ECO:0000259" key="7">
    <source>
        <dbReference type="Pfam" id="PF26037"/>
    </source>
</evidence>
<feature type="transmembrane region" description="Helical" evidence="5">
    <location>
        <begin position="9"/>
        <end position="27"/>
    </location>
</feature>
<evidence type="ECO:0000256" key="1">
    <source>
        <dbReference type="ARBA" id="ARBA00004141"/>
    </source>
</evidence>
<evidence type="ECO:0000256" key="2">
    <source>
        <dbReference type="ARBA" id="ARBA00022692"/>
    </source>
</evidence>
<evidence type="ECO:0000256" key="4">
    <source>
        <dbReference type="ARBA" id="ARBA00023136"/>
    </source>
</evidence>
<accession>A0AAJ7E5A8</accession>
<evidence type="ECO:0000313" key="8">
    <source>
        <dbReference type="RefSeq" id="XP_013163247.1"/>
    </source>
</evidence>
<dbReference type="AlphaFoldDB" id="A0AAJ7E5A8"/>
<evidence type="ECO:0000256" key="5">
    <source>
        <dbReference type="SAM" id="Phobius"/>
    </source>
</evidence>
<dbReference type="CTD" id="39492"/>
<dbReference type="PANTHER" id="PTHR21041">
    <property type="entry name" value="DENDRITIC CELL-SPECIFIC TRANSMEMBRANE PROTEIN"/>
    <property type="match status" value="1"/>
</dbReference>
<gene>
    <name evidence="8" type="primary">LOC106114538</name>
</gene>
<dbReference type="Proteomes" id="UP000694872">
    <property type="component" value="Unplaced"/>
</dbReference>
<evidence type="ECO:0000259" key="6">
    <source>
        <dbReference type="Pfam" id="PF07782"/>
    </source>
</evidence>
<dbReference type="InterPro" id="IPR051856">
    <property type="entry name" value="CSR-E3_Ligase_Protein"/>
</dbReference>
<sequence>MCVSKLKTVVYFAGGFTLGQLYYYYFLKDIQLPYNIGKVLAFIISIILGIGNASSIQMRCISLLMLPMYCGKAGRGVLKAVVLTYVIAGPITNMGYNAKEVVRVFACSAQLSYNLSVLRYKLMASPIKKAILTSSSQINVFKDTFRSIDEIITPIENEIEGTEELVQIMRRNIVDDVVDKKYLTGKIEENYRDASESFLLQDKYLNKLSCRCKELISRGISKCGKMFVTAFEDCYSAARAHFDHSVCWPLNTQSACDLRRFLNGSQLCDAIDQIDPGLGEGYLYLKKVQKRLTDNLKDVRLQYKVTYERELYDVQDAKETGKRVMHEFEQRGGSMQCVLSVVNVCLALILLRIVLAAQAHHDRYLTNITYDNIYITSYFKRIDKRRKLKNKCSLLPLKKMERNKYVDVHSLEYKSSQRSQLVTPIHKVLLEVVTATTFVMLDRLFYEALDVVRQHADVGVAQQGTRDLEIEVEGKGTVATMMRNILSRLNETRHVHVSNELCLPHPRAMPTIYFIKIYCGYLWILLLLYLNPYTLRLNRLICSYFYPKREKQRILHLYNDILKKRMKMQKTLRRKALQAVRAQYLSGENLRSLRMRFPQLLGWLSVFPAARMTCLICGETEPRCISSSCTWHRCMSASCGFSWCDECWRAGGGRCLACDPLTRLSDLDSLSEDQLEY</sequence>
<dbReference type="RefSeq" id="XP_013163247.1">
    <property type="nucleotide sequence ID" value="XM_013307793.1"/>
</dbReference>
<keyword evidence="3 5" id="KW-1133">Transmembrane helix</keyword>
<dbReference type="KEGG" id="pxu:106114538"/>
<reference evidence="8" key="1">
    <citation type="submission" date="2025-08" db="UniProtKB">
        <authorList>
            <consortium name="RefSeq"/>
        </authorList>
    </citation>
    <scope>IDENTIFICATION</scope>
</reference>
<name>A0AAJ7E5A8_PAPXU</name>
<dbReference type="InterPro" id="IPR012858">
    <property type="entry name" value="DC_STAMP-like"/>
</dbReference>
<keyword evidence="2 5" id="KW-0812">Transmembrane</keyword>
<organism evidence="8">
    <name type="scientific">Papilio xuthus</name>
    <name type="common">Asian swallowtail butterfly</name>
    <dbReference type="NCBI Taxonomy" id="66420"/>
    <lineage>
        <taxon>Eukaryota</taxon>
        <taxon>Metazoa</taxon>
        <taxon>Ecdysozoa</taxon>
        <taxon>Arthropoda</taxon>
        <taxon>Hexapoda</taxon>
        <taxon>Insecta</taxon>
        <taxon>Pterygota</taxon>
        <taxon>Neoptera</taxon>
        <taxon>Endopterygota</taxon>
        <taxon>Lepidoptera</taxon>
        <taxon>Glossata</taxon>
        <taxon>Ditrysia</taxon>
        <taxon>Papilionoidea</taxon>
        <taxon>Papilionidae</taxon>
        <taxon>Papilioninae</taxon>
        <taxon>Papilio</taxon>
    </lineage>
</organism>
<dbReference type="GeneID" id="106114538"/>
<dbReference type="Pfam" id="PF07782">
    <property type="entry name" value="DC_STAMP"/>
    <property type="match status" value="1"/>
</dbReference>